<dbReference type="PANTHER" id="PTHR30505">
    <property type="entry name" value="FRUCTOSE-LIKE PERMEASE"/>
    <property type="match status" value="1"/>
</dbReference>
<dbReference type="CDD" id="cd05569">
    <property type="entry name" value="PTS_IIB_fructose"/>
    <property type="match status" value="1"/>
</dbReference>
<dbReference type="InterPro" id="IPR004715">
    <property type="entry name" value="PTS_IIA_fruc"/>
</dbReference>
<dbReference type="GO" id="GO:0016301">
    <property type="term" value="F:kinase activity"/>
    <property type="evidence" value="ECO:0007669"/>
    <property type="project" value="UniProtKB-KW"/>
</dbReference>
<evidence type="ECO:0000256" key="10">
    <source>
        <dbReference type="ARBA" id="ARBA00022989"/>
    </source>
</evidence>
<evidence type="ECO:0000256" key="9">
    <source>
        <dbReference type="ARBA" id="ARBA00022777"/>
    </source>
</evidence>
<keyword evidence="17" id="KW-1185">Reference proteome</keyword>
<feature type="transmembrane region" description="Helical" evidence="12">
    <location>
        <begin position="619"/>
        <end position="648"/>
    </location>
</feature>
<dbReference type="InterPro" id="IPR006327">
    <property type="entry name" value="PTS_IIC_fruc"/>
</dbReference>
<dbReference type="InterPro" id="IPR050864">
    <property type="entry name" value="Bacterial_PTS_Sugar_Transport"/>
</dbReference>
<dbReference type="Gene3D" id="3.40.50.2300">
    <property type="match status" value="1"/>
</dbReference>
<feature type="transmembrane region" description="Helical" evidence="12">
    <location>
        <begin position="438"/>
        <end position="471"/>
    </location>
</feature>
<evidence type="ECO:0000256" key="4">
    <source>
        <dbReference type="ARBA" id="ARBA00022553"/>
    </source>
</evidence>
<dbReference type="NCBIfam" id="TIGR01427">
    <property type="entry name" value="PTS_IIC_fructo"/>
    <property type="match status" value="1"/>
</dbReference>
<evidence type="ECO:0000259" key="15">
    <source>
        <dbReference type="PROSITE" id="PS51104"/>
    </source>
</evidence>
<dbReference type="OrthoDB" id="9782569at2"/>
<feature type="domain" description="PTS EIIC type-2" evidence="15">
    <location>
        <begin position="301"/>
        <end position="654"/>
    </location>
</feature>
<dbReference type="SUPFAM" id="SSF55804">
    <property type="entry name" value="Phoshotransferase/anion transport protein"/>
    <property type="match status" value="1"/>
</dbReference>
<keyword evidence="11 12" id="KW-0472">Membrane</keyword>
<proteinExistence type="predicted"/>
<evidence type="ECO:0000256" key="5">
    <source>
        <dbReference type="ARBA" id="ARBA00022597"/>
    </source>
</evidence>
<dbReference type="Pfam" id="PF02378">
    <property type="entry name" value="PTS_EIIC"/>
    <property type="match status" value="1"/>
</dbReference>
<feature type="domain" description="PTS EIIA type-2" evidence="13">
    <location>
        <begin position="2"/>
        <end position="145"/>
    </location>
</feature>
<dbReference type="CDD" id="cd00211">
    <property type="entry name" value="PTS_IIA_fru"/>
    <property type="match status" value="1"/>
</dbReference>
<gene>
    <name evidence="16" type="ORF">DTO57_10320</name>
</gene>
<dbReference type="GO" id="GO:0009401">
    <property type="term" value="P:phosphoenolpyruvate-dependent sugar phosphotransferase system"/>
    <property type="evidence" value="ECO:0007669"/>
    <property type="project" value="UniProtKB-KW"/>
</dbReference>
<name>A0A367XY27_9MICO</name>
<protein>
    <submittedName>
        <fullName evidence="16">PTS lactose transporter subunit IIC</fullName>
    </submittedName>
</protein>
<keyword evidence="4" id="KW-0597">Phosphoprotein</keyword>
<reference evidence="16 17" key="1">
    <citation type="submission" date="2018-07" db="EMBL/GenBank/DDBJ databases">
        <title>Microbacterium endoborsara sp. nov., a novel actinobacterium isolated from Borszczowia aralocaspica.</title>
        <authorList>
            <person name="An D."/>
        </authorList>
    </citation>
    <scope>NUCLEOTIDE SEQUENCE [LARGE SCALE GENOMIC DNA]</scope>
    <source>
        <strain evidence="16 17">C1.15228</strain>
    </source>
</reference>
<dbReference type="InterPro" id="IPR036095">
    <property type="entry name" value="PTS_EIIB-like_sf"/>
</dbReference>
<evidence type="ECO:0000259" key="13">
    <source>
        <dbReference type="PROSITE" id="PS51094"/>
    </source>
</evidence>
<comment type="subcellular location">
    <subcellularLocation>
        <location evidence="1">Cell inner membrane</location>
        <topology evidence="1">Multi-pass membrane protein</topology>
    </subcellularLocation>
</comment>
<dbReference type="InterPro" id="IPR003353">
    <property type="entry name" value="PTS_IIB_fruc"/>
</dbReference>
<evidence type="ECO:0000313" key="16">
    <source>
        <dbReference type="EMBL" id="RCK58545.1"/>
    </source>
</evidence>
<dbReference type="PROSITE" id="PS51094">
    <property type="entry name" value="PTS_EIIA_TYPE_2"/>
    <property type="match status" value="1"/>
</dbReference>
<evidence type="ECO:0000256" key="12">
    <source>
        <dbReference type="SAM" id="Phobius"/>
    </source>
</evidence>
<dbReference type="AlphaFoldDB" id="A0A367XY27"/>
<dbReference type="Proteomes" id="UP000253508">
    <property type="component" value="Unassembled WGS sequence"/>
</dbReference>
<dbReference type="Gene3D" id="3.40.930.10">
    <property type="entry name" value="Mannitol-specific EII, Chain A"/>
    <property type="match status" value="1"/>
</dbReference>
<feature type="transmembrane region" description="Helical" evidence="12">
    <location>
        <begin position="524"/>
        <end position="551"/>
    </location>
</feature>
<evidence type="ECO:0000256" key="1">
    <source>
        <dbReference type="ARBA" id="ARBA00004429"/>
    </source>
</evidence>
<feature type="transmembrane region" description="Helical" evidence="12">
    <location>
        <begin position="396"/>
        <end position="426"/>
    </location>
</feature>
<dbReference type="GO" id="GO:0005886">
    <property type="term" value="C:plasma membrane"/>
    <property type="evidence" value="ECO:0007669"/>
    <property type="project" value="UniProtKB-SubCell"/>
</dbReference>
<dbReference type="InterPro" id="IPR016152">
    <property type="entry name" value="PTrfase/Anion_transptr"/>
</dbReference>
<keyword evidence="10 12" id="KW-1133">Transmembrane helix</keyword>
<keyword evidence="8 12" id="KW-0812">Transmembrane</keyword>
<dbReference type="GO" id="GO:0022877">
    <property type="term" value="F:protein-N(PI)-phosphohistidine-fructose phosphotransferase system transporter activity"/>
    <property type="evidence" value="ECO:0007669"/>
    <property type="project" value="InterPro"/>
</dbReference>
<dbReference type="InterPro" id="IPR013011">
    <property type="entry name" value="PTS_EIIB_2"/>
</dbReference>
<dbReference type="PANTHER" id="PTHR30505:SF0">
    <property type="entry name" value="FRUCTOSE-LIKE PTS SYSTEM EIIBC COMPONENT-RELATED"/>
    <property type="match status" value="1"/>
</dbReference>
<evidence type="ECO:0000256" key="11">
    <source>
        <dbReference type="ARBA" id="ARBA00023136"/>
    </source>
</evidence>
<dbReference type="SUPFAM" id="SSF52794">
    <property type="entry name" value="PTS system IIB component-like"/>
    <property type="match status" value="1"/>
</dbReference>
<keyword evidence="6" id="KW-0808">Transferase</keyword>
<evidence type="ECO:0000256" key="6">
    <source>
        <dbReference type="ARBA" id="ARBA00022679"/>
    </source>
</evidence>
<dbReference type="InterPro" id="IPR003501">
    <property type="entry name" value="PTS_EIIB_2/3"/>
</dbReference>
<feature type="transmembrane region" description="Helical" evidence="12">
    <location>
        <begin position="483"/>
        <end position="504"/>
    </location>
</feature>
<keyword evidence="7" id="KW-0598">Phosphotransferase system</keyword>
<dbReference type="Pfam" id="PF00359">
    <property type="entry name" value="PTS_EIIA_2"/>
    <property type="match status" value="1"/>
</dbReference>
<dbReference type="InterPro" id="IPR002178">
    <property type="entry name" value="PTS_EIIA_type-2_dom"/>
</dbReference>
<feature type="transmembrane region" description="Helical" evidence="12">
    <location>
        <begin position="358"/>
        <end position="384"/>
    </location>
</feature>
<feature type="transmembrane region" description="Helical" evidence="12">
    <location>
        <begin position="589"/>
        <end position="607"/>
    </location>
</feature>
<accession>A0A367XY27</accession>
<dbReference type="RefSeq" id="WP_114118149.1">
    <property type="nucleotide sequence ID" value="NZ_BMHU01000002.1"/>
</dbReference>
<feature type="transmembrane region" description="Helical" evidence="12">
    <location>
        <begin position="309"/>
        <end position="329"/>
    </location>
</feature>
<evidence type="ECO:0000256" key="2">
    <source>
        <dbReference type="ARBA" id="ARBA00022448"/>
    </source>
</evidence>
<dbReference type="InterPro" id="IPR003352">
    <property type="entry name" value="PTS_EIIC"/>
</dbReference>
<feature type="domain" description="PTS EIIB type-2" evidence="14">
    <location>
        <begin position="174"/>
        <end position="271"/>
    </location>
</feature>
<comment type="caution">
    <text evidence="16">The sequence shown here is derived from an EMBL/GenBank/DDBJ whole genome shotgun (WGS) entry which is preliminary data.</text>
</comment>
<dbReference type="GO" id="GO:0090563">
    <property type="term" value="F:protein-phosphocysteine-sugar phosphotransferase activity"/>
    <property type="evidence" value="ECO:0007669"/>
    <property type="project" value="TreeGrafter"/>
</dbReference>
<dbReference type="PROSITE" id="PS51099">
    <property type="entry name" value="PTS_EIIB_TYPE_2"/>
    <property type="match status" value="1"/>
</dbReference>
<evidence type="ECO:0000256" key="7">
    <source>
        <dbReference type="ARBA" id="ARBA00022683"/>
    </source>
</evidence>
<dbReference type="InterPro" id="IPR013014">
    <property type="entry name" value="PTS_EIIC_2"/>
</dbReference>
<keyword evidence="9" id="KW-0418">Kinase</keyword>
<keyword evidence="3" id="KW-1003">Cell membrane</keyword>
<dbReference type="Pfam" id="PF02302">
    <property type="entry name" value="PTS_IIB"/>
    <property type="match status" value="1"/>
</dbReference>
<evidence type="ECO:0000256" key="8">
    <source>
        <dbReference type="ARBA" id="ARBA00022692"/>
    </source>
</evidence>
<sequence length="654" mass="66704">MSTITPALVSLDVELGADKEQVLRSLAARFVAEGRAGDADELFAAAWAREEQDATGLPGGIAIPHAKTATVNQASLAFARLKPGVDFGGGDLSDIVFMIAAPDTAAEEHLAVLSQLARHLMDEDFLAALRAAATADEAVAIVREAIGEGTDSEAAAAPAASVSSEAAAPVSGSKKIVAVTACATGIAHTYMAADGLTKAAKDAGVEFHVEPQGSSGYEPLDPQIIADADAVIFAVDVDVREPGRFGGKPVIRRPVKAGIEHAAELIDLAVAASSDPNAERVSGSASEPSSAKVDESWGKRIQRILMTGVSYMIPFVAGGGLLMALGFLLGGFEINASATDIVVNNALWNLPDGGVAEYLGAVAFAIGNASMAFLVPALAGYIAFAIADRPGIAPGFVAGSVALIMSAGFIGGIVGGLLAGLAAWWLGQLKVWRWVRGLMPVVIIPLLGSIFASGLLLLVLGAPIAALMDLLEGGLTNLAESGLLPVVGIILGLMMCFDLGGPINKVAYAFAVASLADGSPDNPIPYYIMGAVMISGMVPPLGMALSSTILARNKYTAAERQNGIAAWPMGLAFISEGAIPFAAADPLRVIPASMAGGAVTGFLTMLFHVGSQAPHGGLFVAFAISPIWGFLVALVAGTIVTGVLISLLKKKVVA</sequence>
<evidence type="ECO:0000313" key="17">
    <source>
        <dbReference type="Proteomes" id="UP000253508"/>
    </source>
</evidence>
<keyword evidence="5" id="KW-0762">Sugar transport</keyword>
<keyword evidence="2" id="KW-0813">Transport</keyword>
<organism evidence="16 17">
    <name type="scientific">Microbacterium sorbitolivorans</name>
    <dbReference type="NCBI Taxonomy" id="1867410"/>
    <lineage>
        <taxon>Bacteria</taxon>
        <taxon>Bacillati</taxon>
        <taxon>Actinomycetota</taxon>
        <taxon>Actinomycetes</taxon>
        <taxon>Micrococcales</taxon>
        <taxon>Microbacteriaceae</taxon>
        <taxon>Microbacterium</taxon>
    </lineage>
</organism>
<dbReference type="GO" id="GO:0005351">
    <property type="term" value="F:carbohydrate:proton symporter activity"/>
    <property type="evidence" value="ECO:0007669"/>
    <property type="project" value="InterPro"/>
</dbReference>
<dbReference type="PROSITE" id="PS51104">
    <property type="entry name" value="PTS_EIIC_TYPE_2"/>
    <property type="match status" value="1"/>
</dbReference>
<dbReference type="NCBIfam" id="TIGR00848">
    <property type="entry name" value="fruA"/>
    <property type="match status" value="1"/>
</dbReference>
<dbReference type="EMBL" id="QORO01000003">
    <property type="protein sequence ID" value="RCK58545.1"/>
    <property type="molecule type" value="Genomic_DNA"/>
</dbReference>
<evidence type="ECO:0000259" key="14">
    <source>
        <dbReference type="PROSITE" id="PS51099"/>
    </source>
</evidence>
<evidence type="ECO:0000256" key="3">
    <source>
        <dbReference type="ARBA" id="ARBA00022475"/>
    </source>
</evidence>